<evidence type="ECO:0000256" key="6">
    <source>
        <dbReference type="ARBA" id="ARBA00022723"/>
    </source>
</evidence>
<evidence type="ECO:0008006" key="16">
    <source>
        <dbReference type="Google" id="ProtNLM"/>
    </source>
</evidence>
<protein>
    <recommendedName>
        <fullName evidence="16">Cytochrome P450</fullName>
    </recommendedName>
</protein>
<evidence type="ECO:0000256" key="4">
    <source>
        <dbReference type="ARBA" id="ARBA00022617"/>
    </source>
</evidence>
<sequence length="120" mass="13266">MLHNPEDYPEPQMFNPDRFIKDGKINPDVRDPLTVAFGFGRRICPGRYLSNGSLFILIASVLHVFNVSPVLGEDGKKYDPFSAVITGLISAPEHVPCTVTPRSELAELLIRQISSEANLS</sequence>
<keyword evidence="6 12" id="KW-0479">Metal-binding</keyword>
<dbReference type="AlphaFoldDB" id="A0AAW0FD89"/>
<comment type="cofactor">
    <cofactor evidence="1 12">
        <name>heme</name>
        <dbReference type="ChEBI" id="CHEBI:30413"/>
    </cofactor>
</comment>
<dbReference type="GO" id="GO:0016020">
    <property type="term" value="C:membrane"/>
    <property type="evidence" value="ECO:0007669"/>
    <property type="project" value="UniProtKB-SubCell"/>
</dbReference>
<dbReference type="InterPro" id="IPR002403">
    <property type="entry name" value="Cyt_P450_E_grp-IV"/>
</dbReference>
<evidence type="ECO:0000256" key="8">
    <source>
        <dbReference type="ARBA" id="ARBA00023002"/>
    </source>
</evidence>
<name>A0AAW0FD89_9APHY</name>
<comment type="subcellular location">
    <subcellularLocation>
        <location evidence="2">Membrane</location>
    </subcellularLocation>
</comment>
<keyword evidence="15" id="KW-1185">Reference proteome</keyword>
<dbReference type="InterPro" id="IPR017972">
    <property type="entry name" value="Cyt_P450_CS"/>
</dbReference>
<dbReference type="Pfam" id="PF00067">
    <property type="entry name" value="p450"/>
    <property type="match status" value="1"/>
</dbReference>
<dbReference type="PRINTS" id="PR00465">
    <property type="entry name" value="EP450IV"/>
</dbReference>
<evidence type="ECO:0000313" key="14">
    <source>
        <dbReference type="EMBL" id="KAK7678471.1"/>
    </source>
</evidence>
<gene>
    <name evidence="14" type="ORF">QCA50_018531</name>
</gene>
<keyword evidence="5" id="KW-0812">Transmembrane</keyword>
<evidence type="ECO:0000313" key="15">
    <source>
        <dbReference type="Proteomes" id="UP001385951"/>
    </source>
</evidence>
<evidence type="ECO:0000256" key="13">
    <source>
        <dbReference type="RuleBase" id="RU000461"/>
    </source>
</evidence>
<dbReference type="InterPro" id="IPR001128">
    <property type="entry name" value="Cyt_P450"/>
</dbReference>
<evidence type="ECO:0000256" key="10">
    <source>
        <dbReference type="ARBA" id="ARBA00023033"/>
    </source>
</evidence>
<evidence type="ECO:0000256" key="5">
    <source>
        <dbReference type="ARBA" id="ARBA00022692"/>
    </source>
</evidence>
<evidence type="ECO:0000256" key="9">
    <source>
        <dbReference type="ARBA" id="ARBA00023004"/>
    </source>
</evidence>
<dbReference type="GO" id="GO:0020037">
    <property type="term" value="F:heme binding"/>
    <property type="evidence" value="ECO:0007669"/>
    <property type="project" value="InterPro"/>
</dbReference>
<dbReference type="InterPro" id="IPR050364">
    <property type="entry name" value="Cytochrome_P450_fung"/>
</dbReference>
<evidence type="ECO:0000256" key="11">
    <source>
        <dbReference type="ARBA" id="ARBA00023136"/>
    </source>
</evidence>
<proteinExistence type="inferred from homology"/>
<comment type="caution">
    <text evidence="14">The sequence shown here is derived from an EMBL/GenBank/DDBJ whole genome shotgun (WGS) entry which is preliminary data.</text>
</comment>
<evidence type="ECO:0000256" key="2">
    <source>
        <dbReference type="ARBA" id="ARBA00004370"/>
    </source>
</evidence>
<keyword evidence="11" id="KW-0472">Membrane</keyword>
<dbReference type="Proteomes" id="UP001385951">
    <property type="component" value="Unassembled WGS sequence"/>
</dbReference>
<dbReference type="Gene3D" id="1.10.630.10">
    <property type="entry name" value="Cytochrome P450"/>
    <property type="match status" value="1"/>
</dbReference>
<dbReference type="PROSITE" id="PS00086">
    <property type="entry name" value="CYTOCHROME_P450"/>
    <property type="match status" value="1"/>
</dbReference>
<dbReference type="GO" id="GO:0005506">
    <property type="term" value="F:iron ion binding"/>
    <property type="evidence" value="ECO:0007669"/>
    <property type="project" value="InterPro"/>
</dbReference>
<keyword evidence="8 13" id="KW-0560">Oxidoreductase</keyword>
<reference evidence="14 15" key="1">
    <citation type="submission" date="2022-09" db="EMBL/GenBank/DDBJ databases">
        <authorList>
            <person name="Palmer J.M."/>
        </authorList>
    </citation>
    <scope>NUCLEOTIDE SEQUENCE [LARGE SCALE GENOMIC DNA]</scope>
    <source>
        <strain evidence="14 15">DSM 7382</strain>
    </source>
</reference>
<keyword evidence="9 12" id="KW-0408">Iron</keyword>
<keyword evidence="10 13" id="KW-0503">Monooxygenase</keyword>
<dbReference type="EMBL" id="JASBNA010000071">
    <property type="protein sequence ID" value="KAK7678471.1"/>
    <property type="molecule type" value="Genomic_DNA"/>
</dbReference>
<dbReference type="GO" id="GO:0004497">
    <property type="term" value="F:monooxygenase activity"/>
    <property type="evidence" value="ECO:0007669"/>
    <property type="project" value="UniProtKB-KW"/>
</dbReference>
<organism evidence="14 15">
    <name type="scientific">Cerrena zonata</name>
    <dbReference type="NCBI Taxonomy" id="2478898"/>
    <lineage>
        <taxon>Eukaryota</taxon>
        <taxon>Fungi</taxon>
        <taxon>Dikarya</taxon>
        <taxon>Basidiomycota</taxon>
        <taxon>Agaricomycotina</taxon>
        <taxon>Agaricomycetes</taxon>
        <taxon>Polyporales</taxon>
        <taxon>Cerrenaceae</taxon>
        <taxon>Cerrena</taxon>
    </lineage>
</organism>
<comment type="similarity">
    <text evidence="3 13">Belongs to the cytochrome P450 family.</text>
</comment>
<dbReference type="PANTHER" id="PTHR46300:SF12">
    <property type="entry name" value="P450, PUTATIVE (EUROFUNG)-RELATED"/>
    <property type="match status" value="1"/>
</dbReference>
<accession>A0AAW0FD89</accession>
<feature type="binding site" description="axial binding residue" evidence="12">
    <location>
        <position position="44"/>
    </location>
    <ligand>
        <name>heme</name>
        <dbReference type="ChEBI" id="CHEBI:30413"/>
    </ligand>
    <ligandPart>
        <name>Fe</name>
        <dbReference type="ChEBI" id="CHEBI:18248"/>
    </ligandPart>
</feature>
<dbReference type="InterPro" id="IPR036396">
    <property type="entry name" value="Cyt_P450_sf"/>
</dbReference>
<dbReference type="GO" id="GO:0016705">
    <property type="term" value="F:oxidoreductase activity, acting on paired donors, with incorporation or reduction of molecular oxygen"/>
    <property type="evidence" value="ECO:0007669"/>
    <property type="project" value="InterPro"/>
</dbReference>
<evidence type="ECO:0000256" key="1">
    <source>
        <dbReference type="ARBA" id="ARBA00001971"/>
    </source>
</evidence>
<dbReference type="SUPFAM" id="SSF48264">
    <property type="entry name" value="Cytochrome P450"/>
    <property type="match status" value="1"/>
</dbReference>
<evidence type="ECO:0000256" key="12">
    <source>
        <dbReference type="PIRSR" id="PIRSR602403-1"/>
    </source>
</evidence>
<dbReference type="PANTHER" id="PTHR46300">
    <property type="entry name" value="P450, PUTATIVE (EUROFUNG)-RELATED-RELATED"/>
    <property type="match status" value="1"/>
</dbReference>
<evidence type="ECO:0000256" key="3">
    <source>
        <dbReference type="ARBA" id="ARBA00010617"/>
    </source>
</evidence>
<evidence type="ECO:0000256" key="7">
    <source>
        <dbReference type="ARBA" id="ARBA00022989"/>
    </source>
</evidence>
<keyword evidence="7" id="KW-1133">Transmembrane helix</keyword>
<keyword evidence="4 12" id="KW-0349">Heme</keyword>